<feature type="compositionally biased region" description="Basic and acidic residues" evidence="1">
    <location>
        <begin position="74"/>
        <end position="90"/>
    </location>
</feature>
<accession>A0A834H696</accession>
<comment type="caution">
    <text evidence="2">The sequence shown here is derived from an EMBL/GenBank/DDBJ whole genome shotgun (WGS) entry which is preliminary data.</text>
</comment>
<keyword evidence="3" id="KW-1185">Reference proteome</keyword>
<dbReference type="Proteomes" id="UP000626092">
    <property type="component" value="Unassembled WGS sequence"/>
</dbReference>
<feature type="region of interest" description="Disordered" evidence="1">
    <location>
        <begin position="70"/>
        <end position="90"/>
    </location>
</feature>
<feature type="region of interest" description="Disordered" evidence="1">
    <location>
        <begin position="462"/>
        <end position="491"/>
    </location>
</feature>
<dbReference type="OrthoDB" id="1863332at2759"/>
<dbReference type="AlphaFoldDB" id="A0A834H696"/>
<proteinExistence type="predicted"/>
<evidence type="ECO:0000256" key="1">
    <source>
        <dbReference type="SAM" id="MobiDB-lite"/>
    </source>
</evidence>
<evidence type="ECO:0000313" key="2">
    <source>
        <dbReference type="EMBL" id="KAF7147677.1"/>
    </source>
</evidence>
<dbReference type="EMBL" id="WJXA01000003">
    <property type="protein sequence ID" value="KAF7147677.1"/>
    <property type="molecule type" value="Genomic_DNA"/>
</dbReference>
<name>A0A834H696_RHOSS</name>
<protein>
    <submittedName>
        <fullName evidence="2">Uncharacterized protein</fullName>
    </submittedName>
</protein>
<organism evidence="2 3">
    <name type="scientific">Rhododendron simsii</name>
    <name type="common">Sims's rhododendron</name>
    <dbReference type="NCBI Taxonomy" id="118357"/>
    <lineage>
        <taxon>Eukaryota</taxon>
        <taxon>Viridiplantae</taxon>
        <taxon>Streptophyta</taxon>
        <taxon>Embryophyta</taxon>
        <taxon>Tracheophyta</taxon>
        <taxon>Spermatophyta</taxon>
        <taxon>Magnoliopsida</taxon>
        <taxon>eudicotyledons</taxon>
        <taxon>Gunneridae</taxon>
        <taxon>Pentapetalae</taxon>
        <taxon>asterids</taxon>
        <taxon>Ericales</taxon>
        <taxon>Ericaceae</taxon>
        <taxon>Ericoideae</taxon>
        <taxon>Rhodoreae</taxon>
        <taxon>Rhododendron</taxon>
    </lineage>
</organism>
<sequence>MFCWPKALIDGVELISALGPEDLLTGFGVAEEELDRNPISRVSKPTKTQIYIFTPLISEERLKRYLAQQGNNTMEEKDRQNATDSPKVDSAEKEINNLKKQKKHTRTAKCQCLGKFGKAKTKVVKLTQKLKIVTESKIKATEVVQNKLKEANGDNPGELDKATAADAKARDEIKVLSRRKKKLAADVAQAEAVEASEHEEALKMSVKTRKFMDRLFGSESSRAFNLVDRSIPAIGTENLNLEIKGFEDQFGSDSSVGLSMWHTIEHPSSCLSCDGIRKVKVNEVRDSDNDKPISMGSCYSRGDNINISIRVKRSTKQIAVSCLWVRIMTMEMRNVEAMSQPFDKRNGDFIQMGHQYEGKWEGPFYNKEPENYIPICTSVVWRRSATTYNKGNSSIQSMGQNYNKGWEAGSSTISFGDFEDEAGTNPYGGIISGYGLLTSQASSLTLNPPGMDDSVEHNNGFVSSGAPAVTSKSNATPKIKKPKLYPQECSS</sequence>
<evidence type="ECO:0000313" key="3">
    <source>
        <dbReference type="Proteomes" id="UP000626092"/>
    </source>
</evidence>
<reference evidence="2" key="1">
    <citation type="submission" date="2019-11" db="EMBL/GenBank/DDBJ databases">
        <authorList>
            <person name="Liu Y."/>
            <person name="Hou J."/>
            <person name="Li T.-Q."/>
            <person name="Guan C.-H."/>
            <person name="Wu X."/>
            <person name="Wu H.-Z."/>
            <person name="Ling F."/>
            <person name="Zhang R."/>
            <person name="Shi X.-G."/>
            <person name="Ren J.-P."/>
            <person name="Chen E.-F."/>
            <person name="Sun J.-M."/>
        </authorList>
    </citation>
    <scope>NUCLEOTIDE SEQUENCE</scope>
    <source>
        <strain evidence="2">Adult_tree_wgs_1</strain>
        <tissue evidence="2">Leaves</tissue>
    </source>
</reference>
<gene>
    <name evidence="2" type="ORF">RHSIM_Rhsim03G0140900</name>
</gene>